<keyword evidence="1" id="KW-0472">Membrane</keyword>
<sequence length="307" mass="33923">MNGSNSDDGNVKSPGERGAYVLLPIKGVLMVAAIALISSSIDISMGNPCELKEALDLISLNYAPFCKYNSIIEESDTVFDWGVAAFCCHSILFLVILSACMWPSENKKIGFLIIYIVVFVFAVIFIPLIFIQNNNINDTKKITAHRVDYRRLKLEMLHSLDKHFKSDDPKNDKTISSGWNKLFIQYKCCAVHDVNGTTNDFDTTPWCTTSGTCQATASQIPKTCCKDVTLTNYTSAPPACHASVNPGTYNSGCFELVKLLGVANVETCQVFMLSFSLSILAILQILDVVVAIVVLPFLIYDFIINRK</sequence>
<reference evidence="3" key="1">
    <citation type="submission" date="2025-08" db="UniProtKB">
        <authorList>
            <consortium name="RefSeq"/>
        </authorList>
    </citation>
    <scope>IDENTIFICATION</scope>
    <source>
        <tissue evidence="3">Whole sample</tissue>
    </source>
</reference>
<dbReference type="Proteomes" id="UP000694844">
    <property type="component" value="Chromosome 3"/>
</dbReference>
<organism evidence="2 3">
    <name type="scientific">Crassostrea virginica</name>
    <name type="common">Eastern oyster</name>
    <dbReference type="NCBI Taxonomy" id="6565"/>
    <lineage>
        <taxon>Eukaryota</taxon>
        <taxon>Metazoa</taxon>
        <taxon>Spiralia</taxon>
        <taxon>Lophotrochozoa</taxon>
        <taxon>Mollusca</taxon>
        <taxon>Bivalvia</taxon>
        <taxon>Autobranchia</taxon>
        <taxon>Pteriomorphia</taxon>
        <taxon>Ostreida</taxon>
        <taxon>Ostreoidea</taxon>
        <taxon>Ostreidae</taxon>
        <taxon>Crassostrea</taxon>
    </lineage>
</organism>
<feature type="transmembrane region" description="Helical" evidence="1">
    <location>
        <begin position="270"/>
        <end position="303"/>
    </location>
</feature>
<accession>A0A8B8D4L8</accession>
<dbReference type="RefSeq" id="XP_022323087.1">
    <property type="nucleotide sequence ID" value="XM_022467379.1"/>
</dbReference>
<feature type="transmembrane region" description="Helical" evidence="1">
    <location>
        <begin position="20"/>
        <end position="41"/>
    </location>
</feature>
<keyword evidence="2" id="KW-1185">Reference proteome</keyword>
<dbReference type="AlphaFoldDB" id="A0A8B8D4L8"/>
<evidence type="ECO:0000313" key="2">
    <source>
        <dbReference type="Proteomes" id="UP000694844"/>
    </source>
</evidence>
<proteinExistence type="predicted"/>
<feature type="transmembrane region" description="Helical" evidence="1">
    <location>
        <begin position="81"/>
        <end position="102"/>
    </location>
</feature>
<evidence type="ECO:0000313" key="3">
    <source>
        <dbReference type="RefSeq" id="XP_022323087.1"/>
    </source>
</evidence>
<name>A0A8B8D4L8_CRAVI</name>
<keyword evidence="1" id="KW-0812">Transmembrane</keyword>
<feature type="transmembrane region" description="Helical" evidence="1">
    <location>
        <begin position="109"/>
        <end position="131"/>
    </location>
</feature>
<gene>
    <name evidence="3" type="primary">LOC111124493</name>
</gene>
<keyword evidence="1" id="KW-1133">Transmembrane helix</keyword>
<dbReference type="GeneID" id="111124493"/>
<dbReference type="OrthoDB" id="6133340at2759"/>
<evidence type="ECO:0000256" key="1">
    <source>
        <dbReference type="SAM" id="Phobius"/>
    </source>
</evidence>
<protein>
    <submittedName>
        <fullName evidence="3">Uncharacterized protein LOC111124493 isoform X5</fullName>
    </submittedName>
</protein>